<evidence type="ECO:0000313" key="14">
    <source>
        <dbReference type="Proteomes" id="UP000643554"/>
    </source>
</evidence>
<evidence type="ECO:0000256" key="2">
    <source>
        <dbReference type="ARBA" id="ARBA00011123"/>
    </source>
</evidence>
<dbReference type="Gene3D" id="1.10.10.410">
    <property type="match status" value="1"/>
</dbReference>
<dbReference type="Gene3D" id="1.10.150.380">
    <property type="entry name" value="GatB domain, N-terminal subdomain"/>
    <property type="match status" value="1"/>
</dbReference>
<dbReference type="SMART" id="SM00845">
    <property type="entry name" value="GatB_Yqey"/>
    <property type="match status" value="1"/>
</dbReference>
<gene>
    <name evidence="11 13" type="primary">gatB</name>
    <name evidence="13" type="ORF">EYH15_05425</name>
</gene>
<dbReference type="FunFam" id="1.10.10.410:FF:000001">
    <property type="entry name" value="Aspartyl/glutamyl-tRNA(Asn/Gln) amidotransferase subunit B"/>
    <property type="match status" value="1"/>
</dbReference>
<keyword evidence="4 11" id="KW-0436">Ligase</keyword>
<evidence type="ECO:0000256" key="7">
    <source>
        <dbReference type="ARBA" id="ARBA00022917"/>
    </source>
</evidence>
<dbReference type="GO" id="GO:0006412">
    <property type="term" value="P:translation"/>
    <property type="evidence" value="ECO:0007669"/>
    <property type="project" value="UniProtKB-UniRule"/>
</dbReference>
<comment type="caution">
    <text evidence="13">The sequence shown here is derived from an EMBL/GenBank/DDBJ whole genome shotgun (WGS) entry which is preliminary data.</text>
</comment>
<comment type="similarity">
    <text evidence="1 11">Belongs to the GatB/GatE family. GatB subfamily.</text>
</comment>
<dbReference type="NCBIfam" id="TIGR00133">
    <property type="entry name" value="gatB"/>
    <property type="match status" value="1"/>
</dbReference>
<dbReference type="InterPro" id="IPR018027">
    <property type="entry name" value="Asn/Gln_amidotransferase"/>
</dbReference>
<evidence type="ECO:0000256" key="8">
    <source>
        <dbReference type="ARBA" id="ARBA00024799"/>
    </source>
</evidence>
<dbReference type="EMBL" id="DQUI01000087">
    <property type="protein sequence ID" value="HIP84912.1"/>
    <property type="molecule type" value="Genomic_DNA"/>
</dbReference>
<dbReference type="Proteomes" id="UP000643554">
    <property type="component" value="Unassembled WGS sequence"/>
</dbReference>
<protein>
    <recommendedName>
        <fullName evidence="3 11">Aspartyl/glutamyl-tRNA(Asn/Gln) amidotransferase subunit B</fullName>
        <shortName evidence="11">Asp/Glu-ADT subunit B</shortName>
        <ecNumber evidence="11">6.3.5.-</ecNumber>
    </recommendedName>
</protein>
<dbReference type="InterPro" id="IPR014746">
    <property type="entry name" value="Gln_synth/guanido_kin_cat_dom"/>
</dbReference>
<dbReference type="GO" id="GO:0016740">
    <property type="term" value="F:transferase activity"/>
    <property type="evidence" value="ECO:0007669"/>
    <property type="project" value="UniProtKB-KW"/>
</dbReference>
<dbReference type="GO" id="GO:0005524">
    <property type="term" value="F:ATP binding"/>
    <property type="evidence" value="ECO:0007669"/>
    <property type="project" value="UniProtKB-KW"/>
</dbReference>
<dbReference type="EC" id="6.3.5.-" evidence="11"/>
<dbReference type="HAMAP" id="MF_00121">
    <property type="entry name" value="GatB"/>
    <property type="match status" value="1"/>
</dbReference>
<comment type="catalytic activity">
    <reaction evidence="9 11">
        <text>L-aspartyl-tRNA(Asn) + L-glutamine + ATP + H2O = L-asparaginyl-tRNA(Asn) + L-glutamate + ADP + phosphate + 2 H(+)</text>
        <dbReference type="Rhea" id="RHEA:14513"/>
        <dbReference type="Rhea" id="RHEA-COMP:9674"/>
        <dbReference type="Rhea" id="RHEA-COMP:9677"/>
        <dbReference type="ChEBI" id="CHEBI:15377"/>
        <dbReference type="ChEBI" id="CHEBI:15378"/>
        <dbReference type="ChEBI" id="CHEBI:29985"/>
        <dbReference type="ChEBI" id="CHEBI:30616"/>
        <dbReference type="ChEBI" id="CHEBI:43474"/>
        <dbReference type="ChEBI" id="CHEBI:58359"/>
        <dbReference type="ChEBI" id="CHEBI:78515"/>
        <dbReference type="ChEBI" id="CHEBI:78516"/>
        <dbReference type="ChEBI" id="CHEBI:456216"/>
    </reaction>
</comment>
<keyword evidence="7 11" id="KW-0648">Protein biosynthesis</keyword>
<dbReference type="InterPro" id="IPR017958">
    <property type="entry name" value="Gln-tRNA_amidoTrfase_suB_CS"/>
</dbReference>
<evidence type="ECO:0000259" key="12">
    <source>
        <dbReference type="SMART" id="SM00845"/>
    </source>
</evidence>
<comment type="catalytic activity">
    <reaction evidence="10 11">
        <text>L-glutamyl-tRNA(Gln) + L-glutamine + ATP + H2O = L-glutaminyl-tRNA(Gln) + L-glutamate + ADP + phosphate + H(+)</text>
        <dbReference type="Rhea" id="RHEA:17521"/>
        <dbReference type="Rhea" id="RHEA-COMP:9681"/>
        <dbReference type="Rhea" id="RHEA-COMP:9684"/>
        <dbReference type="ChEBI" id="CHEBI:15377"/>
        <dbReference type="ChEBI" id="CHEBI:15378"/>
        <dbReference type="ChEBI" id="CHEBI:29985"/>
        <dbReference type="ChEBI" id="CHEBI:30616"/>
        <dbReference type="ChEBI" id="CHEBI:43474"/>
        <dbReference type="ChEBI" id="CHEBI:58359"/>
        <dbReference type="ChEBI" id="CHEBI:78520"/>
        <dbReference type="ChEBI" id="CHEBI:78521"/>
        <dbReference type="ChEBI" id="CHEBI:456216"/>
    </reaction>
</comment>
<feature type="domain" description="Asn/Gln amidotransferase" evidence="12">
    <location>
        <begin position="314"/>
        <end position="467"/>
    </location>
</feature>
<evidence type="ECO:0000256" key="10">
    <source>
        <dbReference type="ARBA" id="ARBA00047913"/>
    </source>
</evidence>
<dbReference type="InterPro" id="IPR006075">
    <property type="entry name" value="Asn/Gln-tRNA_Trfase_suB/E_cat"/>
</dbReference>
<accession>A0A832Z8X3</accession>
<dbReference type="NCBIfam" id="NF004014">
    <property type="entry name" value="PRK05477.1-4"/>
    <property type="match status" value="1"/>
</dbReference>
<dbReference type="SUPFAM" id="SSF55931">
    <property type="entry name" value="Glutamine synthetase/guanido kinase"/>
    <property type="match status" value="1"/>
</dbReference>
<dbReference type="AlphaFoldDB" id="A0A832Z8X3"/>
<dbReference type="PANTHER" id="PTHR11659:SF0">
    <property type="entry name" value="GLUTAMYL-TRNA(GLN) AMIDOTRANSFERASE SUBUNIT B, MITOCHONDRIAL"/>
    <property type="match status" value="1"/>
</dbReference>
<evidence type="ECO:0000256" key="1">
    <source>
        <dbReference type="ARBA" id="ARBA00005306"/>
    </source>
</evidence>
<dbReference type="InterPro" id="IPR003789">
    <property type="entry name" value="Asn/Gln_tRNA_amidoTrase-B-like"/>
</dbReference>
<organism evidence="13 14">
    <name type="scientific">Methanothermococcus okinawensis</name>
    <dbReference type="NCBI Taxonomy" id="155863"/>
    <lineage>
        <taxon>Archaea</taxon>
        <taxon>Methanobacteriati</taxon>
        <taxon>Methanobacteriota</taxon>
        <taxon>Methanomada group</taxon>
        <taxon>Methanococci</taxon>
        <taxon>Methanococcales</taxon>
        <taxon>Methanococcaceae</taxon>
        <taxon>Methanothermococcus</taxon>
    </lineage>
</organism>
<comment type="function">
    <text evidence="8 11">Allows the formation of correctly charged Asn-tRNA(Asn) or Gln-tRNA(Gln) through the transamidation of misacylated Asp-tRNA(Asn) or Glu-tRNA(Gln) in organisms which lack either or both of asparaginyl-tRNA or glutaminyl-tRNA synthetases. The reaction takes place in the presence of glutamine and ATP through an activated phospho-Asp-tRNA(Asn) or phospho-Glu-tRNA(Gln).</text>
</comment>
<reference evidence="13" key="1">
    <citation type="journal article" date="2020" name="ISME J.">
        <title>Gammaproteobacteria mediating utilization of methyl-, sulfur- and petroleum organic compounds in deep ocean hydrothermal plumes.</title>
        <authorList>
            <person name="Zhou Z."/>
            <person name="Liu Y."/>
            <person name="Pan J."/>
            <person name="Cron B.R."/>
            <person name="Toner B.M."/>
            <person name="Anantharaman K."/>
            <person name="Breier J.A."/>
            <person name="Dick G.J."/>
            <person name="Li M."/>
        </authorList>
    </citation>
    <scope>NUCLEOTIDE SEQUENCE</scope>
    <source>
        <strain evidence="13">SZUA-1453</strain>
    </source>
</reference>
<dbReference type="NCBIfam" id="NF004012">
    <property type="entry name" value="PRK05477.1-2"/>
    <property type="match status" value="1"/>
</dbReference>
<proteinExistence type="inferred from homology"/>
<evidence type="ECO:0000256" key="6">
    <source>
        <dbReference type="ARBA" id="ARBA00022840"/>
    </source>
</evidence>
<dbReference type="Pfam" id="PF02637">
    <property type="entry name" value="GatB_Yqey"/>
    <property type="match status" value="1"/>
</dbReference>
<dbReference type="InterPro" id="IPR042114">
    <property type="entry name" value="GatB_C_1"/>
</dbReference>
<evidence type="ECO:0000256" key="11">
    <source>
        <dbReference type="HAMAP-Rule" id="MF_00121"/>
    </source>
</evidence>
<evidence type="ECO:0000256" key="5">
    <source>
        <dbReference type="ARBA" id="ARBA00022741"/>
    </source>
</evidence>
<comment type="subunit">
    <text evidence="2 11">Heterotrimer of A, B and C subunits.</text>
</comment>
<dbReference type="GO" id="GO:0050567">
    <property type="term" value="F:glutaminyl-tRNA synthase (glutamine-hydrolyzing) activity"/>
    <property type="evidence" value="ECO:0007669"/>
    <property type="project" value="UniProtKB-UniRule"/>
</dbReference>
<dbReference type="SUPFAM" id="SSF89095">
    <property type="entry name" value="GatB/YqeY motif"/>
    <property type="match status" value="1"/>
</dbReference>
<dbReference type="InterPro" id="IPR023168">
    <property type="entry name" value="GatB_Yqey_C_2"/>
</dbReference>
<dbReference type="InterPro" id="IPR004413">
    <property type="entry name" value="GatB"/>
</dbReference>
<name>A0A832Z8X3_9EURY</name>
<keyword evidence="13" id="KW-0808">Transferase</keyword>
<evidence type="ECO:0000256" key="9">
    <source>
        <dbReference type="ARBA" id="ARBA00047380"/>
    </source>
</evidence>
<keyword evidence="6 11" id="KW-0067">ATP-binding</keyword>
<dbReference type="InterPro" id="IPR017959">
    <property type="entry name" value="Asn/Gln-tRNA_amidoTrfase_suB/E"/>
</dbReference>
<dbReference type="PANTHER" id="PTHR11659">
    <property type="entry name" value="GLUTAMYL-TRNA GLN AMIDOTRANSFERASE SUBUNIT B MITOCHONDRIAL AND PROKARYOTIC PET112-RELATED"/>
    <property type="match status" value="1"/>
</dbReference>
<evidence type="ECO:0000313" key="13">
    <source>
        <dbReference type="EMBL" id="HIP84912.1"/>
    </source>
</evidence>
<evidence type="ECO:0000256" key="4">
    <source>
        <dbReference type="ARBA" id="ARBA00022598"/>
    </source>
</evidence>
<evidence type="ECO:0000256" key="3">
    <source>
        <dbReference type="ARBA" id="ARBA00016923"/>
    </source>
</evidence>
<dbReference type="GO" id="GO:0070681">
    <property type="term" value="P:glutaminyl-tRNAGln biosynthesis via transamidation"/>
    <property type="evidence" value="ECO:0007669"/>
    <property type="project" value="TreeGrafter"/>
</dbReference>
<dbReference type="PROSITE" id="PS01234">
    <property type="entry name" value="GATB"/>
    <property type="match status" value="1"/>
</dbReference>
<keyword evidence="5 11" id="KW-0547">Nucleotide-binding</keyword>
<sequence>MDREATMKCGLEIHVQVETKSKLFCRCPTNYSEVPPNTNICPVCIGLPGARPMPPNKKAIDIAIMVAKMLNCEIVLNRDIYFQRKHYDYPDLPSGYQRTTVPIGIDGKFLDIGIAEVHLEEDPGQYKPDLGLVDYNRSGIPLIEIVTEPDISSPEEAREFLKQLMRLFRYIGHLRGEGTMRVDVNISVNYNGIQGNRVEVKNVNSIKGVYKVLKYEFIRQKNILKRGGEVKRETRGFMESQMITRGMRTKETAEDYRYIPDPDILPIVIEERWVKEVESQMPETPLEKEKRFVREYGIKEEDAKVLVSDLALAEVFEKVVQDLGLEERNVNLAVTWIRNELKRVLAYNKIDFLESNLKPEHLTELIRLINDNVISQKIAKKVIEIMVEQRGSKSPREIVEEMGLTVITEDDVLLKACEEAIKNNPKAVKDYLEGNKVALHFLMGQVMKLTRGRAEPKKVVKILKEKLDSNRS</sequence>
<dbReference type="Pfam" id="PF02934">
    <property type="entry name" value="GatB_N"/>
    <property type="match status" value="1"/>
</dbReference>